<evidence type="ECO:0000313" key="3">
    <source>
        <dbReference type="Proteomes" id="UP000799291"/>
    </source>
</evidence>
<dbReference type="Pfam" id="PF26639">
    <property type="entry name" value="Het-6_barrel"/>
    <property type="match status" value="1"/>
</dbReference>
<keyword evidence="3" id="KW-1185">Reference proteome</keyword>
<evidence type="ECO:0000259" key="1">
    <source>
        <dbReference type="Pfam" id="PF06985"/>
    </source>
</evidence>
<name>A0A6G1JGW2_9PLEO</name>
<dbReference type="Pfam" id="PF06985">
    <property type="entry name" value="HET"/>
    <property type="match status" value="1"/>
</dbReference>
<dbReference type="EMBL" id="MU005572">
    <property type="protein sequence ID" value="KAF2689807.1"/>
    <property type="molecule type" value="Genomic_DNA"/>
</dbReference>
<dbReference type="InterPro" id="IPR010730">
    <property type="entry name" value="HET"/>
</dbReference>
<reference evidence="2" key="1">
    <citation type="journal article" date="2020" name="Stud. Mycol.">
        <title>101 Dothideomycetes genomes: a test case for predicting lifestyles and emergence of pathogens.</title>
        <authorList>
            <person name="Haridas S."/>
            <person name="Albert R."/>
            <person name="Binder M."/>
            <person name="Bloem J."/>
            <person name="Labutti K."/>
            <person name="Salamov A."/>
            <person name="Andreopoulos B."/>
            <person name="Baker S."/>
            <person name="Barry K."/>
            <person name="Bills G."/>
            <person name="Bluhm B."/>
            <person name="Cannon C."/>
            <person name="Castanera R."/>
            <person name="Culley D."/>
            <person name="Daum C."/>
            <person name="Ezra D."/>
            <person name="Gonzalez J."/>
            <person name="Henrissat B."/>
            <person name="Kuo A."/>
            <person name="Liang C."/>
            <person name="Lipzen A."/>
            <person name="Lutzoni F."/>
            <person name="Magnuson J."/>
            <person name="Mondo S."/>
            <person name="Nolan M."/>
            <person name="Ohm R."/>
            <person name="Pangilinan J."/>
            <person name="Park H.-J."/>
            <person name="Ramirez L."/>
            <person name="Alfaro M."/>
            <person name="Sun H."/>
            <person name="Tritt A."/>
            <person name="Yoshinaga Y."/>
            <person name="Zwiers L.-H."/>
            <person name="Turgeon B."/>
            <person name="Goodwin S."/>
            <person name="Spatafora J."/>
            <person name="Crous P."/>
            <person name="Grigoriev I."/>
        </authorList>
    </citation>
    <scope>NUCLEOTIDE SEQUENCE</scope>
    <source>
        <strain evidence="2">CBS 122367</strain>
    </source>
</reference>
<organism evidence="2 3">
    <name type="scientific">Lentithecium fluviatile CBS 122367</name>
    <dbReference type="NCBI Taxonomy" id="1168545"/>
    <lineage>
        <taxon>Eukaryota</taxon>
        <taxon>Fungi</taxon>
        <taxon>Dikarya</taxon>
        <taxon>Ascomycota</taxon>
        <taxon>Pezizomycotina</taxon>
        <taxon>Dothideomycetes</taxon>
        <taxon>Pleosporomycetidae</taxon>
        <taxon>Pleosporales</taxon>
        <taxon>Massarineae</taxon>
        <taxon>Lentitheciaceae</taxon>
        <taxon>Lentithecium</taxon>
    </lineage>
</organism>
<evidence type="ECO:0000313" key="2">
    <source>
        <dbReference type="EMBL" id="KAF2689807.1"/>
    </source>
</evidence>
<protein>
    <submittedName>
        <fullName evidence="2">HET-domain-containing protein</fullName>
    </submittedName>
</protein>
<dbReference type="Proteomes" id="UP000799291">
    <property type="component" value="Unassembled WGS sequence"/>
</dbReference>
<dbReference type="PANTHER" id="PTHR24148:SF64">
    <property type="entry name" value="HETEROKARYON INCOMPATIBILITY DOMAIN-CONTAINING PROTEIN"/>
    <property type="match status" value="1"/>
</dbReference>
<sequence length="597" mass="67389">MSEPSIYARRILSGREFRLLLICPSSDPHQRLECYCRPFQLDAAPPYEALSYVWGAPNPTSELLCNGKSIAVGLELGNALTRLRLPDSTRMIWADALCINQDDNEEKSHQVPLMGSIYSQARRVVVWLGHGDVQQTMEAAQCVEKIAEACRQYDRERDPNPTSFQRYKALVLPVDIFTTTVCSSLRALYDRPWFSRVWCIQEIRLARDALVLWGQQEFSWSNIGLAASWIFDKTVTPDKSEAVTTLLAEVAVEHADIMYDAAIAKAPLLDVLLSYRDFESTNPKDKVYGVLNLVAPYVEVEALKLDYKKSVGEVYADTVLSTIRLYSRLTAFAYVTHPEEYSGSDEVRSWAPRWDEPWVPMPMGIPEASCPWSACAGYRVRIVDAHHIGPKRLRLFGILYEKVAAVRVIMDYENLQDPAEIDGVHPFLSVSENIMKSSGLNLHKDSMEQWYMFARTLTAGSSGDADYVQNLDEKARETFYCAFAHFMKRLSTLASRGTEGPIDHDPASIKFQDDAYNMCKQRRLFWTQNGSYGLGPKCMQTGDVVAVLFGGNTPYVLRPHSGEYLFLGQAYVDGIMQGQLVHELQAGRVQGQEFCLI</sequence>
<dbReference type="OrthoDB" id="5386682at2759"/>
<dbReference type="InterPro" id="IPR052895">
    <property type="entry name" value="HetReg/Transcr_Mod"/>
</dbReference>
<gene>
    <name evidence="2" type="ORF">K458DRAFT_358890</name>
</gene>
<accession>A0A6G1JGW2</accession>
<dbReference type="PANTHER" id="PTHR24148">
    <property type="entry name" value="ANKYRIN REPEAT DOMAIN-CONTAINING PROTEIN 39 HOMOLOG-RELATED"/>
    <property type="match status" value="1"/>
</dbReference>
<proteinExistence type="predicted"/>
<dbReference type="AlphaFoldDB" id="A0A6G1JGW2"/>
<feature type="domain" description="Heterokaryon incompatibility" evidence="1">
    <location>
        <begin position="47"/>
        <end position="202"/>
    </location>
</feature>